<dbReference type="Proteomes" id="UP000190016">
    <property type="component" value="Unassembled WGS sequence"/>
</dbReference>
<gene>
    <name evidence="1" type="ORF">BB021_08305</name>
</gene>
<accession>A0ABX3N8N4</accession>
<evidence type="ECO:0000313" key="2">
    <source>
        <dbReference type="Proteomes" id="UP000190016"/>
    </source>
</evidence>
<evidence type="ECO:0000313" key="1">
    <source>
        <dbReference type="EMBL" id="OPB88538.1"/>
    </source>
</evidence>
<organism evidence="1 2">
    <name type="scientific">Elizabethkingia ursingii</name>
    <dbReference type="NCBI Taxonomy" id="1756150"/>
    <lineage>
        <taxon>Bacteria</taxon>
        <taxon>Pseudomonadati</taxon>
        <taxon>Bacteroidota</taxon>
        <taxon>Flavobacteriia</taxon>
        <taxon>Flavobacteriales</taxon>
        <taxon>Weeksellaceae</taxon>
        <taxon>Elizabethkingia</taxon>
    </lineage>
</organism>
<reference evidence="1 2" key="1">
    <citation type="submission" date="2016-07" db="EMBL/GenBank/DDBJ databases">
        <title>Revisiting the Taxonomy of the Elizabethkingia Genus based on Whole-Genome Sequencing, Optical Mapping, and MALDI-TOF.</title>
        <authorList>
            <person name="Nicholson A.C."/>
        </authorList>
    </citation>
    <scope>NUCLEOTIDE SEQUENCE [LARGE SCALE GENOMIC DNA]</scope>
    <source>
        <strain evidence="1 2">C1558</strain>
    </source>
</reference>
<name>A0ABX3N8N4_9FLAO</name>
<comment type="caution">
    <text evidence="1">The sequence shown here is derived from an EMBL/GenBank/DDBJ whole genome shotgun (WGS) entry which is preliminary data.</text>
</comment>
<dbReference type="EMBL" id="MBDS01000015">
    <property type="protein sequence ID" value="OPB88538.1"/>
    <property type="molecule type" value="Genomic_DNA"/>
</dbReference>
<keyword evidence="2" id="KW-1185">Reference proteome</keyword>
<sequence>MPRIALKRPVFDPFLNGIQRYCKEIAVRAVFSSYWFENCLLGEIKYPVIIDYNTKRLTEVLKESVLNILDYKKQGR</sequence>
<protein>
    <submittedName>
        <fullName evidence="1">Uncharacterized protein</fullName>
    </submittedName>
</protein>
<proteinExistence type="predicted"/>